<reference evidence="3" key="1">
    <citation type="journal article" date="2020" name="mSystems">
        <title>Genome- and Community-Level Interaction Insights into Carbon Utilization and Element Cycling Functions of Hydrothermarchaeota in Hydrothermal Sediment.</title>
        <authorList>
            <person name="Zhou Z."/>
            <person name="Liu Y."/>
            <person name="Xu W."/>
            <person name="Pan J."/>
            <person name="Luo Z.H."/>
            <person name="Li M."/>
        </authorList>
    </citation>
    <scope>NUCLEOTIDE SEQUENCE [LARGE SCALE GENOMIC DNA]</scope>
    <source>
        <strain evidence="3">SpSt-1</strain>
    </source>
</reference>
<protein>
    <submittedName>
        <fullName evidence="3">1-(5-phosphoribosyl)-5-((5-phosphoribosylamino)methylideneamino)imidazole-4-carboxamide isomerase</fullName>
    </submittedName>
</protein>
<comment type="similarity">
    <text evidence="1 2">Belongs to the HisA/HisF family.</text>
</comment>
<dbReference type="NCBIfam" id="NF010113">
    <property type="entry name" value="PRK13586.1"/>
    <property type="match status" value="1"/>
</dbReference>
<dbReference type="InterPro" id="IPR013785">
    <property type="entry name" value="Aldolase_TIM"/>
</dbReference>
<comment type="caution">
    <text evidence="3">The sequence shown here is derived from an EMBL/GenBank/DDBJ whole genome shotgun (WGS) entry which is preliminary data.</text>
</comment>
<evidence type="ECO:0000256" key="1">
    <source>
        <dbReference type="ARBA" id="ARBA00009667"/>
    </source>
</evidence>
<dbReference type="GO" id="GO:0003949">
    <property type="term" value="F:1-(5-phosphoribosyl)-5-[(5-phosphoribosylamino)methylideneamino]imidazole-4-carboxamide isomerase activity"/>
    <property type="evidence" value="ECO:0007669"/>
    <property type="project" value="InterPro"/>
</dbReference>
<dbReference type="Pfam" id="PF00977">
    <property type="entry name" value="His_biosynth"/>
    <property type="match status" value="1"/>
</dbReference>
<dbReference type="PANTHER" id="PTHR43090">
    <property type="entry name" value="1-(5-PHOSPHORIBOSYL)-5-[(5-PHOSPHORIBOSYLAMINO)METHYLIDENEAMINO] IMIDAZOLE-4-CARBOXAMIDE ISOMERASE"/>
    <property type="match status" value="1"/>
</dbReference>
<dbReference type="PANTHER" id="PTHR43090:SF2">
    <property type="entry name" value="1-(5-PHOSPHORIBOSYL)-5-[(5-PHOSPHORIBOSYLAMINO)METHYLIDENEAMINO] IMIDAZOLE-4-CARBOXAMIDE ISOMERASE"/>
    <property type="match status" value="1"/>
</dbReference>
<dbReference type="GO" id="GO:0000105">
    <property type="term" value="P:L-histidine biosynthetic process"/>
    <property type="evidence" value="ECO:0007669"/>
    <property type="project" value="UniProtKB-KW"/>
</dbReference>
<accession>A0A7C5UYW3</accession>
<dbReference type="GO" id="GO:0000162">
    <property type="term" value="P:L-tryptophan biosynthetic process"/>
    <property type="evidence" value="ECO:0007669"/>
    <property type="project" value="TreeGrafter"/>
</dbReference>
<dbReference type="GO" id="GO:0005737">
    <property type="term" value="C:cytoplasm"/>
    <property type="evidence" value="ECO:0007669"/>
    <property type="project" value="TreeGrafter"/>
</dbReference>
<evidence type="ECO:0000313" key="3">
    <source>
        <dbReference type="EMBL" id="HHR96801.1"/>
    </source>
</evidence>
<dbReference type="SUPFAM" id="SSF51366">
    <property type="entry name" value="Ribulose-phoshate binding barrel"/>
    <property type="match status" value="1"/>
</dbReference>
<gene>
    <name evidence="3" type="ORF">ENL47_08400</name>
</gene>
<organism evidence="3">
    <name type="scientific">Ignisphaera aggregans</name>
    <dbReference type="NCBI Taxonomy" id="334771"/>
    <lineage>
        <taxon>Archaea</taxon>
        <taxon>Thermoproteota</taxon>
        <taxon>Thermoprotei</taxon>
        <taxon>Desulfurococcales</taxon>
        <taxon>Desulfurococcaceae</taxon>
        <taxon>Ignisphaera</taxon>
    </lineage>
</organism>
<keyword evidence="3" id="KW-0413">Isomerase</keyword>
<keyword evidence="2" id="KW-0028">Amino-acid biosynthesis</keyword>
<keyword evidence="2" id="KW-0368">Histidine biosynthesis</keyword>
<sequence length="231" mass="25670">MKVMPSIDISNRRAVKRIKGERNSGIVLGDPIYIAYEIYSYGYDCIHIVDLDAAEGIDSNEDIIKNIASIGFKWIQIGGGIRDVEKASRILSYGASAIIVSTLFFSNSIKFNEIYRNIGGDKILISIDYDDKYNVMIKGWRERALNINKAIELLKKTPVLGVIFTYVSSEGTCKGIDKNIASYISIIDGLKEYAGGVSNYDDLLFLKNAGFDYVVIGMALYKGYLKGVKIV</sequence>
<evidence type="ECO:0000256" key="2">
    <source>
        <dbReference type="RuleBase" id="RU003657"/>
    </source>
</evidence>
<name>A0A7C5UYW3_9CREN</name>
<proteinExistence type="inferred from homology"/>
<dbReference type="InterPro" id="IPR011060">
    <property type="entry name" value="RibuloseP-bd_barrel"/>
</dbReference>
<dbReference type="InterPro" id="IPR044524">
    <property type="entry name" value="Isoase_HisA-like"/>
</dbReference>
<dbReference type="InterPro" id="IPR006062">
    <property type="entry name" value="His_biosynth"/>
</dbReference>
<dbReference type="Gene3D" id="3.20.20.70">
    <property type="entry name" value="Aldolase class I"/>
    <property type="match status" value="1"/>
</dbReference>
<dbReference type="AlphaFoldDB" id="A0A7C5UYW3"/>
<dbReference type="EMBL" id="DRUB01000168">
    <property type="protein sequence ID" value="HHR96801.1"/>
    <property type="molecule type" value="Genomic_DNA"/>
</dbReference>